<evidence type="ECO:0000313" key="1">
    <source>
        <dbReference type="EMBL" id="PIL42346.1"/>
    </source>
</evidence>
<comment type="caution">
    <text evidence="1">The sequence shown here is derived from an EMBL/GenBank/DDBJ whole genome shotgun (WGS) entry which is preliminary data.</text>
</comment>
<sequence length="69" mass="7780">MDATLASTTFDIKISGMQPTITREIKFKSGDSITFTVTLDRDDEVKMLELHKRSVKHVIALLEAWSSPK</sequence>
<dbReference type="AlphaFoldDB" id="A0A2G8T8F6"/>
<protein>
    <submittedName>
        <fullName evidence="1">Uncharacterized protein</fullName>
    </submittedName>
</protein>
<organism evidence="1 2">
    <name type="scientific">Massilia eurypsychrophila</name>
    <dbReference type="NCBI Taxonomy" id="1485217"/>
    <lineage>
        <taxon>Bacteria</taxon>
        <taxon>Pseudomonadati</taxon>
        <taxon>Pseudomonadota</taxon>
        <taxon>Betaproteobacteria</taxon>
        <taxon>Burkholderiales</taxon>
        <taxon>Oxalobacteraceae</taxon>
        <taxon>Telluria group</taxon>
        <taxon>Massilia</taxon>
    </lineage>
</organism>
<reference evidence="1 2" key="1">
    <citation type="submission" date="2017-10" db="EMBL/GenBank/DDBJ databases">
        <title>Massilia psychrophilum sp. nov., a novel purple-pigmented bacterium isolated from Tianshan glacier, Xinjiang Municipality, China.</title>
        <authorList>
            <person name="Wang H."/>
        </authorList>
    </citation>
    <scope>NUCLEOTIDE SEQUENCE [LARGE SCALE GENOMIC DNA]</scope>
    <source>
        <strain evidence="1 2">JCM 30074</strain>
    </source>
</reference>
<name>A0A2G8T8F6_9BURK</name>
<keyword evidence="2" id="KW-1185">Reference proteome</keyword>
<proteinExistence type="predicted"/>
<gene>
    <name evidence="1" type="ORF">CR105_24475</name>
</gene>
<dbReference type="EMBL" id="PDOC01000028">
    <property type="protein sequence ID" value="PIL42346.1"/>
    <property type="molecule type" value="Genomic_DNA"/>
</dbReference>
<dbReference type="Proteomes" id="UP000230390">
    <property type="component" value="Unassembled WGS sequence"/>
</dbReference>
<accession>A0A2G8T8F6</accession>
<dbReference type="RefSeq" id="WP_099793140.1">
    <property type="nucleotide sequence ID" value="NZ_JBHLYV010000013.1"/>
</dbReference>
<evidence type="ECO:0000313" key="2">
    <source>
        <dbReference type="Proteomes" id="UP000230390"/>
    </source>
</evidence>